<dbReference type="HAMAP" id="MF_00009">
    <property type="entry name" value="Endoribonucl_YbeY"/>
    <property type="match status" value="1"/>
</dbReference>
<evidence type="ECO:0000256" key="7">
    <source>
        <dbReference type="HAMAP-Rule" id="MF_00009"/>
    </source>
</evidence>
<gene>
    <name evidence="7 8" type="primary">ybeY</name>
    <name evidence="8" type="ORF">GCM10023184_34160</name>
</gene>
<evidence type="ECO:0000256" key="3">
    <source>
        <dbReference type="ARBA" id="ARBA00022723"/>
    </source>
</evidence>
<accession>A0ABP8HDW2</accession>
<name>A0ABP8HDW2_9BACT</name>
<dbReference type="Pfam" id="PF02130">
    <property type="entry name" value="YbeY"/>
    <property type="match status" value="1"/>
</dbReference>
<sequence>MVSINAQSYGKGLPAVAEFWGMSSKATSGSIRFHYVAQQFPFAHRTSLKKFLLDLAKEEGMGVEAINYIFCSDEYLLEINRQHLNHDTYTDIITFPFSPQGAPILSDIYISVERVRENAGKYGHSFAAELHRVIFHGLLHLCGYKDKKKEEQKAMREREEYWLGRYFGSTWN</sequence>
<comment type="cofactor">
    <cofactor evidence="7">
        <name>Zn(2+)</name>
        <dbReference type="ChEBI" id="CHEBI:29105"/>
    </cofactor>
    <text evidence="7">Binds 1 zinc ion.</text>
</comment>
<evidence type="ECO:0000256" key="4">
    <source>
        <dbReference type="ARBA" id="ARBA00022759"/>
    </source>
</evidence>
<dbReference type="SUPFAM" id="SSF55486">
    <property type="entry name" value="Metalloproteases ('zincins'), catalytic domain"/>
    <property type="match status" value="1"/>
</dbReference>
<evidence type="ECO:0000313" key="8">
    <source>
        <dbReference type="EMBL" id="GAA4338015.1"/>
    </source>
</evidence>
<keyword evidence="9" id="KW-1185">Reference proteome</keyword>
<keyword evidence="3 7" id="KW-0479">Metal-binding</keyword>
<keyword evidence="5 7" id="KW-0378">Hydrolase</keyword>
<evidence type="ECO:0000256" key="1">
    <source>
        <dbReference type="ARBA" id="ARBA00010875"/>
    </source>
</evidence>
<keyword evidence="7" id="KW-0698">rRNA processing</keyword>
<keyword evidence="2 7" id="KW-0540">Nuclease</keyword>
<protein>
    <recommendedName>
        <fullName evidence="7">Endoribonuclease YbeY</fullName>
        <ecNumber evidence="7">3.1.-.-</ecNumber>
    </recommendedName>
</protein>
<evidence type="ECO:0000313" key="9">
    <source>
        <dbReference type="Proteomes" id="UP001501725"/>
    </source>
</evidence>
<evidence type="ECO:0000256" key="6">
    <source>
        <dbReference type="ARBA" id="ARBA00022833"/>
    </source>
</evidence>
<keyword evidence="6 7" id="KW-0862">Zinc</keyword>
<dbReference type="Proteomes" id="UP001501725">
    <property type="component" value="Unassembled WGS sequence"/>
</dbReference>
<proteinExistence type="inferred from homology"/>
<evidence type="ECO:0000256" key="2">
    <source>
        <dbReference type="ARBA" id="ARBA00022722"/>
    </source>
</evidence>
<comment type="caution">
    <text evidence="8">The sequence shown here is derived from an EMBL/GenBank/DDBJ whole genome shotgun (WGS) entry which is preliminary data.</text>
</comment>
<dbReference type="EC" id="3.1.-.-" evidence="7"/>
<reference evidence="9" key="1">
    <citation type="journal article" date="2019" name="Int. J. Syst. Evol. Microbiol.">
        <title>The Global Catalogue of Microorganisms (GCM) 10K type strain sequencing project: providing services to taxonomists for standard genome sequencing and annotation.</title>
        <authorList>
            <consortium name="The Broad Institute Genomics Platform"/>
            <consortium name="The Broad Institute Genome Sequencing Center for Infectious Disease"/>
            <person name="Wu L."/>
            <person name="Ma J."/>
        </authorList>
    </citation>
    <scope>NUCLEOTIDE SEQUENCE [LARGE SCALE GENOMIC DNA]</scope>
    <source>
        <strain evidence="9">JCM 17919</strain>
    </source>
</reference>
<keyword evidence="7" id="KW-0690">Ribosome biogenesis</keyword>
<comment type="subcellular location">
    <subcellularLocation>
        <location evidence="7">Cytoplasm</location>
    </subcellularLocation>
</comment>
<dbReference type="InterPro" id="IPR002036">
    <property type="entry name" value="YbeY"/>
</dbReference>
<keyword evidence="7" id="KW-0963">Cytoplasm</keyword>
<feature type="binding site" evidence="7">
    <location>
        <position position="140"/>
    </location>
    <ligand>
        <name>Zn(2+)</name>
        <dbReference type="ChEBI" id="CHEBI:29105"/>
        <note>catalytic</note>
    </ligand>
</feature>
<dbReference type="RefSeq" id="WP_345257004.1">
    <property type="nucleotide sequence ID" value="NZ_BAABGY010000011.1"/>
</dbReference>
<dbReference type="PANTHER" id="PTHR46986">
    <property type="entry name" value="ENDORIBONUCLEASE YBEY, CHLOROPLASTIC"/>
    <property type="match status" value="1"/>
</dbReference>
<comment type="function">
    <text evidence="7">Single strand-specific metallo-endoribonuclease involved in late-stage 70S ribosome quality control and in maturation of the 3' terminus of the 16S rRNA.</text>
</comment>
<dbReference type="InterPro" id="IPR023091">
    <property type="entry name" value="MetalPrtase_cat_dom_sf_prd"/>
</dbReference>
<evidence type="ECO:0000256" key="5">
    <source>
        <dbReference type="ARBA" id="ARBA00022801"/>
    </source>
</evidence>
<organism evidence="8 9">
    <name type="scientific">Flaviaesturariibacter amylovorans</name>
    <dbReference type="NCBI Taxonomy" id="1084520"/>
    <lineage>
        <taxon>Bacteria</taxon>
        <taxon>Pseudomonadati</taxon>
        <taxon>Bacteroidota</taxon>
        <taxon>Chitinophagia</taxon>
        <taxon>Chitinophagales</taxon>
        <taxon>Chitinophagaceae</taxon>
        <taxon>Flaviaestuariibacter</taxon>
    </lineage>
</organism>
<keyword evidence="4 7" id="KW-0255">Endonuclease</keyword>
<dbReference type="Gene3D" id="3.40.390.30">
    <property type="entry name" value="Metalloproteases ('zincins'), catalytic domain"/>
    <property type="match status" value="1"/>
</dbReference>
<feature type="binding site" evidence="7">
    <location>
        <position position="146"/>
    </location>
    <ligand>
        <name>Zn(2+)</name>
        <dbReference type="ChEBI" id="CHEBI:29105"/>
        <note>catalytic</note>
    </ligand>
</feature>
<dbReference type="EMBL" id="BAABGY010000011">
    <property type="protein sequence ID" value="GAA4338015.1"/>
    <property type="molecule type" value="Genomic_DNA"/>
</dbReference>
<dbReference type="PANTHER" id="PTHR46986:SF1">
    <property type="entry name" value="ENDORIBONUCLEASE YBEY, CHLOROPLASTIC"/>
    <property type="match status" value="1"/>
</dbReference>
<dbReference type="NCBIfam" id="TIGR00043">
    <property type="entry name" value="rRNA maturation RNase YbeY"/>
    <property type="match status" value="1"/>
</dbReference>
<comment type="similarity">
    <text evidence="1 7">Belongs to the endoribonuclease YbeY family.</text>
</comment>
<feature type="binding site" evidence="7">
    <location>
        <position position="136"/>
    </location>
    <ligand>
        <name>Zn(2+)</name>
        <dbReference type="ChEBI" id="CHEBI:29105"/>
        <note>catalytic</note>
    </ligand>
</feature>